<name>A0A7J6Y5W0_TRYCR</name>
<dbReference type="VEuPathDB" id="TriTrypDB:ECC02_005352"/>
<feature type="region of interest" description="Disordered" evidence="1">
    <location>
        <begin position="35"/>
        <end position="128"/>
    </location>
</feature>
<accession>A0A7J6Y5W0</accession>
<organism evidence="2 3">
    <name type="scientific">Trypanosoma cruzi</name>
    <dbReference type="NCBI Taxonomy" id="5693"/>
    <lineage>
        <taxon>Eukaryota</taxon>
        <taxon>Discoba</taxon>
        <taxon>Euglenozoa</taxon>
        <taxon>Kinetoplastea</taxon>
        <taxon>Metakinetoplastina</taxon>
        <taxon>Trypanosomatida</taxon>
        <taxon>Trypanosomatidae</taxon>
        <taxon>Trypanosoma</taxon>
        <taxon>Schizotrypanum</taxon>
    </lineage>
</organism>
<dbReference type="AlphaFoldDB" id="A0A7J6Y5W0"/>
<gene>
    <name evidence="2" type="ORF">ECC02_005352</name>
</gene>
<feature type="compositionally biased region" description="Low complexity" evidence="1">
    <location>
        <begin position="50"/>
        <end position="59"/>
    </location>
</feature>
<evidence type="ECO:0000256" key="1">
    <source>
        <dbReference type="SAM" id="MobiDB-lite"/>
    </source>
</evidence>
<feature type="compositionally biased region" description="Polar residues" evidence="1">
    <location>
        <begin position="67"/>
        <end position="87"/>
    </location>
</feature>
<dbReference type="EMBL" id="JABDHM010000035">
    <property type="protein sequence ID" value="KAF5221640.1"/>
    <property type="molecule type" value="Genomic_DNA"/>
</dbReference>
<evidence type="ECO:0000313" key="3">
    <source>
        <dbReference type="Proteomes" id="UP000583944"/>
    </source>
</evidence>
<sequence length="622" mass="69655">MHYYDVMHPINVAWLMYDVVCVTVRSFSPETLVRKRVKRAPKEGREKEQQQQQQQQQQQRGRRLHRSSQPGSRTGSANTSLNVSAYTSGELPPPVPNRNAMDVSRSHRHRSRSGGHSERGKETDDKKRLSTWRDIDVTRQTVLLTHVLRATPITVLRFFCQVQTDAETLPLLGFRDLSDSARRLLQLSAGAVFAPEVVIPFLTARFLLNVAQHYLMERVFFETNLVVRNLRSRRAWRKALGWTLSLSAHTMTDPIAFSVLTPILLFCVRDLSPVTGPLRYSPAGISKGIAVGFAGVVLEMLVVPAASQLCQRAVVRIVDATEYLLLRRYARRAFASSGEAKEEIASNMNSEDERGDLAGSFAGSLNSSRVSNREPAAKTRKEEGAAARRPHDASGKHSHDDLSKVESGSRKLDEHKSEERRRRRREEAEDRKKADAEHRVILRAIIYRVCSALISQCLVQHPLTVFAHMLYGRAVLNATGLLTLYDDVPGVPLTWNACLEFLQRSVRFDVGAEQSSGVLAVEILRSIGGFIGYEFGMVRSSIRCFSTRDVAIRDLITRAEANRKNRAVSGGDSGIGESALESVELMLLTIASLSPLFTAVQFTAMEKLLGFYMDVWVRLRGE</sequence>
<feature type="region of interest" description="Disordered" evidence="1">
    <location>
        <begin position="340"/>
        <end position="433"/>
    </location>
</feature>
<proteinExistence type="predicted"/>
<feature type="compositionally biased region" description="Basic and acidic residues" evidence="1">
    <location>
        <begin position="115"/>
        <end position="128"/>
    </location>
</feature>
<comment type="caution">
    <text evidence="2">The sequence shown here is derived from an EMBL/GenBank/DDBJ whole genome shotgun (WGS) entry which is preliminary data.</text>
</comment>
<evidence type="ECO:0000313" key="2">
    <source>
        <dbReference type="EMBL" id="KAF5221640.1"/>
    </source>
</evidence>
<dbReference type="VEuPathDB" id="TriTrypDB:BCY84_19709"/>
<reference evidence="2 3" key="1">
    <citation type="journal article" date="2019" name="Genome Biol. Evol.">
        <title>Nanopore Sequencing Significantly Improves Genome Assembly of the Protozoan Parasite Trypanosoma cruzi.</title>
        <authorList>
            <person name="Diaz-Viraque F."/>
            <person name="Pita S."/>
            <person name="Greif G."/>
            <person name="de Souza R.C.M."/>
            <person name="Iraola G."/>
            <person name="Robello C."/>
        </authorList>
    </citation>
    <scope>NUCLEOTIDE SEQUENCE [LARGE SCALE GENOMIC DNA]</scope>
    <source>
        <strain evidence="2 3">Berenice</strain>
    </source>
</reference>
<feature type="compositionally biased region" description="Basic and acidic residues" evidence="1">
    <location>
        <begin position="371"/>
        <end position="433"/>
    </location>
</feature>
<feature type="compositionally biased region" description="Basic and acidic residues" evidence="1">
    <location>
        <begin position="40"/>
        <end position="49"/>
    </location>
</feature>
<protein>
    <submittedName>
        <fullName evidence="2">Tripartite attachment complex protein 65</fullName>
    </submittedName>
</protein>
<dbReference type="Proteomes" id="UP000583944">
    <property type="component" value="Unassembled WGS sequence"/>
</dbReference>